<evidence type="ECO:0000313" key="2">
    <source>
        <dbReference type="EMBL" id="OGE84837.1"/>
    </source>
</evidence>
<keyword evidence="1" id="KW-0812">Transmembrane</keyword>
<protein>
    <recommendedName>
        <fullName evidence="4">TVP38/TMEM64 family membrane protein</fullName>
    </recommendedName>
</protein>
<reference evidence="2 3" key="1">
    <citation type="journal article" date="2016" name="Nat. Commun.">
        <title>Thousands of microbial genomes shed light on interconnected biogeochemical processes in an aquifer system.</title>
        <authorList>
            <person name="Anantharaman K."/>
            <person name="Brown C.T."/>
            <person name="Hug L.A."/>
            <person name="Sharon I."/>
            <person name="Castelle C.J."/>
            <person name="Probst A.J."/>
            <person name="Thomas B.C."/>
            <person name="Singh A."/>
            <person name="Wilkins M.J."/>
            <person name="Karaoz U."/>
            <person name="Brodie E.L."/>
            <person name="Williams K.H."/>
            <person name="Hubbard S.S."/>
            <person name="Banfield J.F."/>
        </authorList>
    </citation>
    <scope>NUCLEOTIDE SEQUENCE [LARGE SCALE GENOMIC DNA]</scope>
</reference>
<feature type="transmembrane region" description="Helical" evidence="1">
    <location>
        <begin position="166"/>
        <end position="184"/>
    </location>
</feature>
<sequence length="189" mass="21185">MDSYLLRYKKWQYKNTAFLIASLLVFFYFADSDFVQNTISRIGEMGYLGAFLAGMFFVSTFTVAPASVLLFFFAKTLPPIYVAVLAGAGAVIGDYIIFKFLKDKVFEEITPIFLRLGGNHISRTLRTPYFAWFLPVLGAIIVASPIPDEIGIGLMGISKMKNWQFLILSFVLNFIGIFIVITLAQSVGR</sequence>
<gene>
    <name evidence="2" type="ORF">A3J48_03430</name>
</gene>
<organism evidence="2 3">
    <name type="scientific">Candidatus Doudnabacteria bacterium RIFCSPHIGHO2_02_FULL_46_11</name>
    <dbReference type="NCBI Taxonomy" id="1817832"/>
    <lineage>
        <taxon>Bacteria</taxon>
        <taxon>Candidatus Doudnaibacteriota</taxon>
    </lineage>
</organism>
<evidence type="ECO:0000313" key="3">
    <source>
        <dbReference type="Proteomes" id="UP000176786"/>
    </source>
</evidence>
<comment type="caution">
    <text evidence="2">The sequence shown here is derived from an EMBL/GenBank/DDBJ whole genome shotgun (WGS) entry which is preliminary data.</text>
</comment>
<dbReference type="Proteomes" id="UP000176786">
    <property type="component" value="Unassembled WGS sequence"/>
</dbReference>
<accession>A0A1F5P4E2</accession>
<keyword evidence="1" id="KW-1133">Transmembrane helix</keyword>
<dbReference type="EMBL" id="MFES01000033">
    <property type="protein sequence ID" value="OGE84837.1"/>
    <property type="molecule type" value="Genomic_DNA"/>
</dbReference>
<dbReference type="AlphaFoldDB" id="A0A1F5P4E2"/>
<name>A0A1F5P4E2_9BACT</name>
<proteinExistence type="predicted"/>
<evidence type="ECO:0008006" key="4">
    <source>
        <dbReference type="Google" id="ProtNLM"/>
    </source>
</evidence>
<evidence type="ECO:0000256" key="1">
    <source>
        <dbReference type="SAM" id="Phobius"/>
    </source>
</evidence>
<keyword evidence="1" id="KW-0472">Membrane</keyword>
<dbReference type="STRING" id="1817832.A3J48_03430"/>
<feature type="transmembrane region" description="Helical" evidence="1">
    <location>
        <begin position="51"/>
        <end position="74"/>
    </location>
</feature>
<feature type="transmembrane region" description="Helical" evidence="1">
    <location>
        <begin position="80"/>
        <end position="98"/>
    </location>
</feature>
<feature type="transmembrane region" description="Helical" evidence="1">
    <location>
        <begin position="12"/>
        <end position="30"/>
    </location>
</feature>
<feature type="transmembrane region" description="Helical" evidence="1">
    <location>
        <begin position="129"/>
        <end position="146"/>
    </location>
</feature>